<dbReference type="RefSeq" id="WP_382402223.1">
    <property type="nucleotide sequence ID" value="NZ_JBHTNH010000029.1"/>
</dbReference>
<dbReference type="EMBL" id="JBHTNH010000029">
    <property type="protein sequence ID" value="MFD1363066.1"/>
    <property type="molecule type" value="Genomic_DNA"/>
</dbReference>
<feature type="transmembrane region" description="Helical" evidence="3">
    <location>
        <begin position="12"/>
        <end position="34"/>
    </location>
</feature>
<dbReference type="Pfam" id="PF07963">
    <property type="entry name" value="N_methyl"/>
    <property type="match status" value="1"/>
</dbReference>
<comment type="subcellular location">
    <subcellularLocation>
        <location evidence="1">Cell surface</location>
    </subcellularLocation>
</comment>
<comment type="caution">
    <text evidence="4">The sequence shown here is derived from an EMBL/GenBank/DDBJ whole genome shotgun (WGS) entry which is preliminary data.</text>
</comment>
<dbReference type="Proteomes" id="UP001597178">
    <property type="component" value="Unassembled WGS sequence"/>
</dbReference>
<evidence type="ECO:0000256" key="1">
    <source>
        <dbReference type="ARBA" id="ARBA00004241"/>
    </source>
</evidence>
<dbReference type="InterPro" id="IPR012902">
    <property type="entry name" value="N_methyl_site"/>
</dbReference>
<sequence length="112" mass="12796">MKNSKGFSLIESLAAVSLLMMIIATIIPASSLLLNEREVLQQKRHMIHQLHLELQPFLRESTKAVPNDFSKIVNGSEATFRFVAEDNLLKGCVIWDNDRNRTDQFCLYGYPD</sequence>
<evidence type="ECO:0000256" key="3">
    <source>
        <dbReference type="SAM" id="Phobius"/>
    </source>
</evidence>
<protein>
    <submittedName>
        <fullName evidence="4">Prepilin-type N-terminal cleavage/methylation domain-containing protein</fullName>
    </submittedName>
</protein>
<keyword evidence="3" id="KW-0812">Transmembrane</keyword>
<accession>A0ABW3ZXE0</accession>
<keyword evidence="5" id="KW-1185">Reference proteome</keyword>
<keyword evidence="3" id="KW-0472">Membrane</keyword>
<evidence type="ECO:0000313" key="4">
    <source>
        <dbReference type="EMBL" id="MFD1363066.1"/>
    </source>
</evidence>
<evidence type="ECO:0000256" key="2">
    <source>
        <dbReference type="ARBA" id="ARBA00023287"/>
    </source>
</evidence>
<evidence type="ECO:0000313" key="5">
    <source>
        <dbReference type="Proteomes" id="UP001597178"/>
    </source>
</evidence>
<keyword evidence="3" id="KW-1133">Transmembrane helix</keyword>
<reference evidence="5" key="1">
    <citation type="journal article" date="2019" name="Int. J. Syst. Evol. Microbiol.">
        <title>The Global Catalogue of Microorganisms (GCM) 10K type strain sequencing project: providing services to taxonomists for standard genome sequencing and annotation.</title>
        <authorList>
            <consortium name="The Broad Institute Genomics Platform"/>
            <consortium name="The Broad Institute Genome Sequencing Center for Infectious Disease"/>
            <person name="Wu L."/>
            <person name="Ma J."/>
        </authorList>
    </citation>
    <scope>NUCLEOTIDE SEQUENCE [LARGE SCALE GENOMIC DNA]</scope>
    <source>
        <strain evidence="5">CCUG 54822</strain>
    </source>
</reference>
<organism evidence="4 5">
    <name type="scientific">Lentibacillus salinarum</name>
    <dbReference type="NCBI Taxonomy" id="446820"/>
    <lineage>
        <taxon>Bacteria</taxon>
        <taxon>Bacillati</taxon>
        <taxon>Bacillota</taxon>
        <taxon>Bacilli</taxon>
        <taxon>Bacillales</taxon>
        <taxon>Bacillaceae</taxon>
        <taxon>Lentibacillus</taxon>
    </lineage>
</organism>
<proteinExistence type="predicted"/>
<keyword evidence="2" id="KW-0178">Competence</keyword>
<dbReference type="PROSITE" id="PS00409">
    <property type="entry name" value="PROKAR_NTER_METHYL"/>
    <property type="match status" value="1"/>
</dbReference>
<gene>
    <name evidence="4" type="ORF">ACFQ4A_15555</name>
</gene>
<name>A0ABW3ZXE0_9BACI</name>